<dbReference type="EMBL" id="BMAR01000001">
    <property type="protein sequence ID" value="GFR41405.1"/>
    <property type="molecule type" value="Genomic_DNA"/>
</dbReference>
<dbReference type="PANTHER" id="PTHR12918:SF1">
    <property type="entry name" value="CYSTEINE DIOXYGENASE TYPE 1"/>
    <property type="match status" value="1"/>
</dbReference>
<comment type="caution">
    <text evidence="9">The sequence shown here is derived from an EMBL/GenBank/DDBJ whole genome shotgun (WGS) entry which is preliminary data.</text>
</comment>
<feature type="binding site" evidence="7">
    <location>
        <position position="211"/>
    </location>
    <ligand>
        <name>Fe cation</name>
        <dbReference type="ChEBI" id="CHEBI:24875"/>
        <note>catalytic</note>
    </ligand>
</feature>
<dbReference type="InterPro" id="IPR014710">
    <property type="entry name" value="RmlC-like_jellyroll"/>
</dbReference>
<keyword evidence="6 7" id="KW-0408">Iron</keyword>
<keyword evidence="10" id="KW-1185">Reference proteome</keyword>
<dbReference type="GO" id="GO:0008198">
    <property type="term" value="F:ferrous iron binding"/>
    <property type="evidence" value="ECO:0007669"/>
    <property type="project" value="TreeGrafter"/>
</dbReference>
<accession>A0AAD3HIB9</accession>
<dbReference type="GO" id="GO:0017172">
    <property type="term" value="F:cysteine dioxygenase activity"/>
    <property type="evidence" value="ECO:0007669"/>
    <property type="project" value="UniProtKB-UniRule"/>
</dbReference>
<evidence type="ECO:0000256" key="4">
    <source>
        <dbReference type="ARBA" id="ARBA00022964"/>
    </source>
</evidence>
<dbReference type="GO" id="GO:0019448">
    <property type="term" value="P:L-cysteine catabolic process"/>
    <property type="evidence" value="ECO:0007669"/>
    <property type="project" value="TreeGrafter"/>
</dbReference>
<evidence type="ECO:0000313" key="9">
    <source>
        <dbReference type="EMBL" id="GFR41405.1"/>
    </source>
</evidence>
<proteinExistence type="inferred from homology"/>
<comment type="catalytic activity">
    <reaction evidence="8">
        <text>L-cysteine + O2 = 3-sulfino-L-alanine + H(+)</text>
        <dbReference type="Rhea" id="RHEA:20441"/>
        <dbReference type="ChEBI" id="CHEBI:15378"/>
        <dbReference type="ChEBI" id="CHEBI:15379"/>
        <dbReference type="ChEBI" id="CHEBI:35235"/>
        <dbReference type="ChEBI" id="CHEBI:61085"/>
        <dbReference type="EC" id="1.13.11.20"/>
    </reaction>
</comment>
<keyword evidence="4 8" id="KW-0223">Dioxygenase</keyword>
<name>A0AAD3HIB9_9CHLO</name>
<feature type="binding site" evidence="7">
    <location>
        <position position="139"/>
    </location>
    <ligand>
        <name>Fe cation</name>
        <dbReference type="ChEBI" id="CHEBI:24875"/>
        <note>catalytic</note>
    </ligand>
</feature>
<evidence type="ECO:0000256" key="7">
    <source>
        <dbReference type="PIRSR" id="PIRSR610300-51"/>
    </source>
</evidence>
<evidence type="ECO:0000256" key="1">
    <source>
        <dbReference type="ARBA" id="ARBA00006622"/>
    </source>
</evidence>
<dbReference type="EC" id="1.13.11.20" evidence="2 8"/>
<evidence type="ECO:0000256" key="6">
    <source>
        <dbReference type="ARBA" id="ARBA00023004"/>
    </source>
</evidence>
<evidence type="ECO:0000256" key="8">
    <source>
        <dbReference type="RuleBase" id="RU366010"/>
    </source>
</evidence>
<evidence type="ECO:0000256" key="5">
    <source>
        <dbReference type="ARBA" id="ARBA00023002"/>
    </source>
</evidence>
<dbReference type="Pfam" id="PF05995">
    <property type="entry name" value="CDO_I"/>
    <property type="match status" value="1"/>
</dbReference>
<dbReference type="PANTHER" id="PTHR12918">
    <property type="entry name" value="CYSTEINE DIOXYGENASE"/>
    <property type="match status" value="1"/>
</dbReference>
<comment type="cofactor">
    <cofactor evidence="8">
        <name>Fe cation</name>
        <dbReference type="ChEBI" id="CHEBI:24875"/>
    </cofactor>
    <text evidence="8">Binds 1 Fe cation per subunit.</text>
</comment>
<feature type="binding site" evidence="7">
    <location>
        <position position="137"/>
    </location>
    <ligand>
        <name>Fe cation</name>
        <dbReference type="ChEBI" id="CHEBI:24875"/>
        <note>catalytic</note>
    </ligand>
</feature>
<reference evidence="9 10" key="1">
    <citation type="journal article" date="2021" name="Sci. Rep.">
        <title>Genome sequencing of the multicellular alga Astrephomene provides insights into convergent evolution of germ-soma differentiation.</title>
        <authorList>
            <person name="Yamashita S."/>
            <person name="Yamamoto K."/>
            <person name="Matsuzaki R."/>
            <person name="Suzuki S."/>
            <person name="Yamaguchi H."/>
            <person name="Hirooka S."/>
            <person name="Minakuchi Y."/>
            <person name="Miyagishima S."/>
            <person name="Kawachi M."/>
            <person name="Toyoda A."/>
            <person name="Nozaki H."/>
        </authorList>
    </citation>
    <scope>NUCLEOTIDE SEQUENCE [LARGE SCALE GENOMIC DNA]</scope>
    <source>
        <strain evidence="9 10">NIES-4017</strain>
    </source>
</reference>
<dbReference type="CDD" id="cd10548">
    <property type="entry name" value="cupin_CDO"/>
    <property type="match status" value="1"/>
</dbReference>
<evidence type="ECO:0000256" key="3">
    <source>
        <dbReference type="ARBA" id="ARBA00022723"/>
    </source>
</evidence>
<dbReference type="Proteomes" id="UP001054857">
    <property type="component" value="Unassembled WGS sequence"/>
</dbReference>
<gene>
    <name evidence="9" type="ORF">Agub_g2087</name>
</gene>
<keyword evidence="5 8" id="KW-0560">Oxidoreductase</keyword>
<evidence type="ECO:0000256" key="2">
    <source>
        <dbReference type="ARBA" id="ARBA00013133"/>
    </source>
</evidence>
<evidence type="ECO:0000313" key="10">
    <source>
        <dbReference type="Proteomes" id="UP001054857"/>
    </source>
</evidence>
<dbReference type="Gene3D" id="2.60.120.10">
    <property type="entry name" value="Jelly Rolls"/>
    <property type="match status" value="1"/>
</dbReference>
<dbReference type="AlphaFoldDB" id="A0AAD3HIB9"/>
<dbReference type="InterPro" id="IPR011051">
    <property type="entry name" value="RmlC_Cupin_sf"/>
</dbReference>
<sequence>MLSSCSWTPPNALNENNIFSENDLTDSDHSSGDLFSITGFNSWPRDLCTLVTELTLAFKAELAAGNVLNNRQDPQSFNRLNARVHSLLQAYSQGNCGDWRRYAAWSEHGYLRHLLWTAEEFELMVLCWKGDQTSRVHNHADSHCWLAVLDGEVCETQYQPLAPDAQLRAVPHGSFLTRNSEGGAVVRLVPTSSTLMQAGDVGYINDRIALHSVGGCKYGKGARGSGGNGRAAAESGGDVDEPALSCTLHLYCPPIRRVRTFEAGKVCEYTPGFSSRNCLAEPEEWYMYEI</sequence>
<dbReference type="SUPFAM" id="SSF51182">
    <property type="entry name" value="RmlC-like cupins"/>
    <property type="match status" value="1"/>
</dbReference>
<protein>
    <recommendedName>
        <fullName evidence="2 8">Cysteine dioxygenase</fullName>
        <ecNumber evidence="2 8">1.13.11.20</ecNumber>
    </recommendedName>
</protein>
<comment type="similarity">
    <text evidence="1 8">Belongs to the cysteine dioxygenase family.</text>
</comment>
<organism evidence="9 10">
    <name type="scientific">Astrephomene gubernaculifera</name>
    <dbReference type="NCBI Taxonomy" id="47775"/>
    <lineage>
        <taxon>Eukaryota</taxon>
        <taxon>Viridiplantae</taxon>
        <taxon>Chlorophyta</taxon>
        <taxon>core chlorophytes</taxon>
        <taxon>Chlorophyceae</taxon>
        <taxon>CS clade</taxon>
        <taxon>Chlamydomonadales</taxon>
        <taxon>Astrephomenaceae</taxon>
        <taxon>Astrephomene</taxon>
    </lineage>
</organism>
<dbReference type="InterPro" id="IPR010300">
    <property type="entry name" value="CDO_1"/>
</dbReference>
<keyword evidence="3 7" id="KW-0479">Metal-binding</keyword>